<dbReference type="InterPro" id="IPR027417">
    <property type="entry name" value="P-loop_NTPase"/>
</dbReference>
<dbReference type="RefSeq" id="YP_008771983.1">
    <property type="nucleotide sequence ID" value="NC_022774.1"/>
</dbReference>
<dbReference type="PANTHER" id="PTHR30473:SF2">
    <property type="entry name" value="PIN DOMAIN-CONTAINING PROTEIN"/>
    <property type="match status" value="1"/>
</dbReference>
<protein>
    <submittedName>
        <fullName evidence="4">Phosphate-starvation inducible protein</fullName>
    </submittedName>
</protein>
<proteinExistence type="predicted"/>
<evidence type="ECO:0000256" key="1">
    <source>
        <dbReference type="ARBA" id="ARBA00022741"/>
    </source>
</evidence>
<dbReference type="KEGG" id="vg:18989671"/>
<gene>
    <name evidence="4" type="ORF">Slash_81</name>
</gene>
<dbReference type="PANTHER" id="PTHR30473">
    <property type="entry name" value="PROTEIN PHOH"/>
    <property type="match status" value="1"/>
</dbReference>
<reference evidence="4 5" key="1">
    <citation type="journal article" date="2013" name="Genome Announc.">
        <title>Complete Genome of Bacillus megaterium Siphophage Slash.</title>
        <authorList>
            <person name="Decrescenzo A.J."/>
            <person name="Ritter M.A."/>
            <person name="Chamakura K.R."/>
            <person name="Kuty Everett G.F."/>
        </authorList>
    </citation>
    <scope>NUCLEOTIDE SEQUENCE [LARGE SCALE GENOMIC DNA]</scope>
</reference>
<dbReference type="Gene3D" id="3.40.50.300">
    <property type="entry name" value="P-loop containing nucleotide triphosphate hydrolases"/>
    <property type="match status" value="1"/>
</dbReference>
<dbReference type="OrthoDB" id="8501at10239"/>
<dbReference type="SUPFAM" id="SSF52540">
    <property type="entry name" value="P-loop containing nucleoside triphosphate hydrolases"/>
    <property type="match status" value="1"/>
</dbReference>
<dbReference type="InterPro" id="IPR003714">
    <property type="entry name" value="PhoH"/>
</dbReference>
<dbReference type="InterPro" id="IPR051451">
    <property type="entry name" value="PhoH2-like"/>
</dbReference>
<evidence type="ECO:0000313" key="5">
    <source>
        <dbReference type="Proteomes" id="UP000017660"/>
    </source>
</evidence>
<dbReference type="GO" id="GO:0005524">
    <property type="term" value="F:ATP binding"/>
    <property type="evidence" value="ECO:0007669"/>
    <property type="project" value="UniProtKB-KW"/>
</dbReference>
<keyword evidence="1" id="KW-0547">Nucleotide-binding</keyword>
<dbReference type="Proteomes" id="UP000017660">
    <property type="component" value="Segment"/>
</dbReference>
<evidence type="ECO:0000259" key="3">
    <source>
        <dbReference type="Pfam" id="PF02562"/>
    </source>
</evidence>
<dbReference type="EMBL" id="KF669661">
    <property type="protein sequence ID" value="AGY48370.1"/>
    <property type="molecule type" value="Genomic_DNA"/>
</dbReference>
<dbReference type="Pfam" id="PF02562">
    <property type="entry name" value="PhoH"/>
    <property type="match status" value="1"/>
</dbReference>
<organism evidence="4 5">
    <name type="scientific">Bacillus phage Slash</name>
    <dbReference type="NCBI Taxonomy" id="1406790"/>
    <lineage>
        <taxon>Viruses</taxon>
        <taxon>Duplodnaviria</taxon>
        <taxon>Heunggongvirae</taxon>
        <taxon>Uroviricota</taxon>
        <taxon>Caudoviricetes</taxon>
        <taxon>Slashvirus</taxon>
        <taxon>Slashvirus slash</taxon>
    </lineage>
</organism>
<keyword evidence="2" id="KW-0067">ATP-binding</keyword>
<evidence type="ECO:0000256" key="2">
    <source>
        <dbReference type="ARBA" id="ARBA00022840"/>
    </source>
</evidence>
<evidence type="ECO:0000313" key="4">
    <source>
        <dbReference type="EMBL" id="AGY48370.1"/>
    </source>
</evidence>
<feature type="domain" description="PhoH-like protein" evidence="3">
    <location>
        <begin position="58"/>
        <end position="253"/>
    </location>
</feature>
<dbReference type="GeneID" id="18989671"/>
<keyword evidence="5" id="KW-1185">Reference proteome</keyword>
<accession>U5PWJ3</accession>
<name>U5PWJ3_9CAUD</name>
<sequence>MDIYKGFHHYTSEELNDYLEVGGTEYPFWNNQYVIIDNKDISRFNGSVLVPLSYEMTKIKPKNMEQKMAFDLLDNDNVPVKMLTGVAGGGKTRMAFEFALKKLLDYHNPIEKILILRNPAAVGKDLGLLPGTKEEKMMPWIKSITNLCDDDAYDVMSCIEFDTPAYQQGITWDKTFVIVEEAQMLCNDLFQMLGSRVGFKSKIVFAGDYKQAFDHKYKGDKNGLVNGIKAFENKGWPSLVGLVEMQKSERSNVAQLFANIW</sequence>